<reference evidence="2" key="1">
    <citation type="journal article" date="2021" name="Front. Plant Sci.">
        <title>Chromosome-Scale Genome Assembly for Chinese Sour Jujube and Insights Into Its Genome Evolution and Domestication Signature.</title>
        <authorList>
            <person name="Shen L.-Y."/>
            <person name="Luo H."/>
            <person name="Wang X.-L."/>
            <person name="Wang X.-M."/>
            <person name="Qiu X.-J."/>
            <person name="Liu H."/>
            <person name="Zhou S.-S."/>
            <person name="Jia K.-H."/>
            <person name="Nie S."/>
            <person name="Bao Y.-T."/>
            <person name="Zhang R.-G."/>
            <person name="Yun Q.-Z."/>
            <person name="Chai Y.-H."/>
            <person name="Lu J.-Y."/>
            <person name="Li Y."/>
            <person name="Zhao S.-W."/>
            <person name="Mao J.-F."/>
            <person name="Jia S.-G."/>
            <person name="Mao Y.-M."/>
        </authorList>
    </citation>
    <scope>NUCLEOTIDE SEQUENCE</scope>
    <source>
        <strain evidence="2">AT0</strain>
        <tissue evidence="2">Leaf</tissue>
    </source>
</reference>
<evidence type="ECO:0000259" key="1">
    <source>
        <dbReference type="Pfam" id="PF24559"/>
    </source>
</evidence>
<dbReference type="FunFam" id="3.30.420.40:FF:000286">
    <property type="entry name" value="Actin-related protein 8"/>
    <property type="match status" value="1"/>
</dbReference>
<accession>A0A978V449</accession>
<dbReference type="EMBL" id="JAEACU010000007">
    <property type="protein sequence ID" value="KAH7522132.1"/>
    <property type="molecule type" value="Genomic_DNA"/>
</dbReference>
<dbReference type="Gene3D" id="3.30.420.40">
    <property type="match status" value="1"/>
</dbReference>
<evidence type="ECO:0000313" key="2">
    <source>
        <dbReference type="EMBL" id="KAH7522132.1"/>
    </source>
</evidence>
<protein>
    <recommendedName>
        <fullName evidence="1">DNA repair protein RAD5A UBA domain-containing protein</fullName>
    </recommendedName>
</protein>
<proteinExistence type="predicted"/>
<evidence type="ECO:0000313" key="3">
    <source>
        <dbReference type="Proteomes" id="UP000813462"/>
    </source>
</evidence>
<dbReference type="InterPro" id="IPR056450">
    <property type="entry name" value="UBA_RAD5A"/>
</dbReference>
<dbReference type="Proteomes" id="UP000813462">
    <property type="component" value="Unassembled WGS sequence"/>
</dbReference>
<comment type="caution">
    <text evidence="2">The sequence shown here is derived from an EMBL/GenBank/DDBJ whole genome shotgun (WGS) entry which is preliminary data.</text>
</comment>
<organism evidence="2 3">
    <name type="scientific">Ziziphus jujuba var. spinosa</name>
    <dbReference type="NCBI Taxonomy" id="714518"/>
    <lineage>
        <taxon>Eukaryota</taxon>
        <taxon>Viridiplantae</taxon>
        <taxon>Streptophyta</taxon>
        <taxon>Embryophyta</taxon>
        <taxon>Tracheophyta</taxon>
        <taxon>Spermatophyta</taxon>
        <taxon>Magnoliopsida</taxon>
        <taxon>eudicotyledons</taxon>
        <taxon>Gunneridae</taxon>
        <taxon>Pentapetalae</taxon>
        <taxon>rosids</taxon>
        <taxon>fabids</taxon>
        <taxon>Rosales</taxon>
        <taxon>Rhamnaceae</taxon>
        <taxon>Paliureae</taxon>
        <taxon>Ziziphus</taxon>
    </lineage>
</organism>
<feature type="domain" description="DNA repair protein RAD5A UBA" evidence="1">
    <location>
        <begin position="8"/>
        <end position="48"/>
    </location>
</feature>
<dbReference type="CDD" id="cd14279">
    <property type="entry name" value="CUE"/>
    <property type="match status" value="1"/>
</dbReference>
<dbReference type="AlphaFoldDB" id="A0A978V449"/>
<gene>
    <name evidence="2" type="ORF">FEM48_Zijuj07G0105800</name>
</gene>
<dbReference type="InterPro" id="IPR043129">
    <property type="entry name" value="ATPase_NBD"/>
</dbReference>
<dbReference type="Pfam" id="PF24559">
    <property type="entry name" value="UBA_RAD5A"/>
    <property type="match status" value="1"/>
</dbReference>
<name>A0A978V449_ZIZJJ</name>
<sequence>MEIDHLEKEQSFKKVQSFFGPEMPESDILGALSKSHYDPDAAIKFILNNAKPITIMLTGARISTQIKQEVSDEPEESHLLHRSKSISPKSRMELRMAEYDEFVRATSVKVMSTEEYLDTQMKEELVRGSEKAESLCGLSEKIRVKEEKDIDIENDNEHRNKIGESMVPVSVKAEPVSEYKPTVAVKEEHASGVEQKVSVKEETVSNQPWPFDDYKAMREKFMKNREQTGSKKPCDVKKERAEDRVFNSLPVEDGDIAEEPGWFLVGRTVVTALSTSRGRKLVDNEIVLQSRTNPTLVPWKGGAILGILDFGRDAWIHREDWIRNGIHIGSGRKYKDSYFLQAQAMCYINS</sequence>
<dbReference type="SUPFAM" id="SSF53067">
    <property type="entry name" value="Actin-like ATPase domain"/>
    <property type="match status" value="1"/>
</dbReference>